<dbReference type="OrthoDB" id="2801371at2759"/>
<protein>
    <submittedName>
        <fullName evidence="1">Uncharacterized protein</fullName>
    </submittedName>
</protein>
<gene>
    <name evidence="1" type="ORF">FIBSPDRAFT_1043437</name>
</gene>
<proteinExistence type="predicted"/>
<evidence type="ECO:0000313" key="1">
    <source>
        <dbReference type="EMBL" id="KZP22555.1"/>
    </source>
</evidence>
<dbReference type="EMBL" id="KV417538">
    <property type="protein sequence ID" value="KZP22555.1"/>
    <property type="molecule type" value="Genomic_DNA"/>
</dbReference>
<sequence>MSNSNQEVLALSYIPSFLLHKWRATHGQSPYSKTTAGPSFFIHRMSTIVPCQITRFHTTVGTVTPSIVDTYTRLSIHPSELALCLAVHEKVLKLEQSAALVLAALDTAQTRGRGRVRWSRAEVNILRKFLFVVGQRSTAAWRRYAHYGSGGDLDAHGAQGREIEAFRVAHGLLNARCAWLFSLQNLLDTPHWAIPTCEKILQRDRATYEEDMRYRQLAIYEAPSEPGCDFPLTQGSLGMATGQATLFEDDGGVLGLPRATGGRKMESSRGCAVTLVKIYPVSPRLIIFLTHVEMPPCSSKALSREVSVLSKFPSASTQVTYEPPLSPSAISFSRKPPGDWTPEEIQRESDFRHDHILDGKSVYARLSDCMDVEISTLSRELFVEANEMIRGSCDDGDKGTWMITPTVDAMKDRIIAMLSGVADWGMQDAWGLEPLSSSYSVESVWSCCTEEES</sequence>
<reference evidence="1" key="1">
    <citation type="journal article" date="2016" name="Mol. Biol. Evol.">
        <title>Comparative Genomics of Early-Diverging Mushroom-Forming Fungi Provides Insights into the Origins of Lignocellulose Decay Capabilities.</title>
        <authorList>
            <person name="Nagy L.G."/>
            <person name="Riley R."/>
            <person name="Tritt A."/>
            <person name="Adam C."/>
            <person name="Daum C."/>
            <person name="Floudas D."/>
            <person name="Sun H."/>
            <person name="Yadav J.S."/>
            <person name="Pangilinan J."/>
            <person name="Larsson K.H."/>
            <person name="Matsuura K."/>
            <person name="Barry K."/>
            <person name="Labutti K."/>
            <person name="Kuo R."/>
            <person name="Ohm R.A."/>
            <person name="Bhattacharya S.S."/>
            <person name="Shirouzu T."/>
            <person name="Yoshinaga Y."/>
            <person name="Martin F.M."/>
            <person name="Grigoriev I.V."/>
            <person name="Hibbett D.S."/>
        </authorList>
    </citation>
    <scope>NUCLEOTIDE SEQUENCE [LARGE SCALE GENOMIC DNA]</scope>
    <source>
        <strain evidence="1">CBS 109695</strain>
    </source>
</reference>
<dbReference type="AlphaFoldDB" id="A0A166L440"/>
<organism evidence="1">
    <name type="scientific">Athelia psychrophila</name>
    <dbReference type="NCBI Taxonomy" id="1759441"/>
    <lineage>
        <taxon>Eukaryota</taxon>
        <taxon>Fungi</taxon>
        <taxon>Dikarya</taxon>
        <taxon>Basidiomycota</taxon>
        <taxon>Agaricomycotina</taxon>
        <taxon>Agaricomycetes</taxon>
        <taxon>Agaricomycetidae</taxon>
        <taxon>Atheliales</taxon>
        <taxon>Atheliaceae</taxon>
        <taxon>Athelia</taxon>
    </lineage>
</organism>
<accession>A0A166L440</accession>
<name>A0A166L440_9AGAM</name>